<proteinExistence type="predicted"/>
<evidence type="ECO:0000313" key="1">
    <source>
        <dbReference type="EMBL" id="KKN89536.1"/>
    </source>
</evidence>
<dbReference type="AlphaFoldDB" id="A0A0F9WTC0"/>
<protein>
    <submittedName>
        <fullName evidence="1">Uncharacterized protein</fullName>
    </submittedName>
</protein>
<accession>A0A0F9WTC0</accession>
<comment type="caution">
    <text evidence="1">The sequence shown here is derived from an EMBL/GenBank/DDBJ whole genome shotgun (WGS) entry which is preliminary data.</text>
</comment>
<dbReference type="EMBL" id="LAZR01000117">
    <property type="protein sequence ID" value="KKN89536.1"/>
    <property type="molecule type" value="Genomic_DNA"/>
</dbReference>
<organism evidence="1">
    <name type="scientific">marine sediment metagenome</name>
    <dbReference type="NCBI Taxonomy" id="412755"/>
    <lineage>
        <taxon>unclassified sequences</taxon>
        <taxon>metagenomes</taxon>
        <taxon>ecological metagenomes</taxon>
    </lineage>
</organism>
<gene>
    <name evidence="1" type="ORF">LCGC14_0236680</name>
</gene>
<name>A0A0F9WTC0_9ZZZZ</name>
<reference evidence="1" key="1">
    <citation type="journal article" date="2015" name="Nature">
        <title>Complex archaea that bridge the gap between prokaryotes and eukaryotes.</title>
        <authorList>
            <person name="Spang A."/>
            <person name="Saw J.H."/>
            <person name="Jorgensen S.L."/>
            <person name="Zaremba-Niedzwiedzka K."/>
            <person name="Martijn J."/>
            <person name="Lind A.E."/>
            <person name="van Eijk R."/>
            <person name="Schleper C."/>
            <person name="Guy L."/>
            <person name="Ettema T.J."/>
        </authorList>
    </citation>
    <scope>NUCLEOTIDE SEQUENCE</scope>
</reference>
<sequence>MTPETTHDLNSFRKLGMTFLPSFLGGAVGVLARYDLPQLYYPTTLSEEDLAAAVDCVNNNLRSTYSGCGYYGRCSQADSEFPDSHVYVIFSDQTFYDDYRSGFHAG</sequence>